<evidence type="ECO:0000313" key="2">
    <source>
        <dbReference type="Proteomes" id="UP001310290"/>
    </source>
</evidence>
<dbReference type="EMBL" id="JARULZ010000001">
    <property type="protein sequence ID" value="MEH0633275.1"/>
    <property type="molecule type" value="Genomic_DNA"/>
</dbReference>
<sequence length="207" mass="21742">MTATPTRVSGPARHVELGNWRCSDADSGMSAVDITVKNTGTSEANYYVTVEFIDSEQHSLATEHTYFGHVSASATKSRTAYAVRPAEGRGLTVRLVEVKREVVPTTAPETALDAAVDLFVDRGLIPAGTPYGDCPDIAPQVYWIGDEGNCWSTVPTLPPLPVTSTSAQPTLPVPTPAPVFPGTVCADGSVSKSSGRGTCSHHGGMAR</sequence>
<dbReference type="Proteomes" id="UP001310290">
    <property type="component" value="Unassembled WGS sequence"/>
</dbReference>
<dbReference type="RefSeq" id="WP_334658104.1">
    <property type="nucleotide sequence ID" value="NZ_JARULZ010000001.1"/>
</dbReference>
<name>A0ABU8AJI4_9ACTN</name>
<reference evidence="1" key="1">
    <citation type="submission" date="2023-04" db="EMBL/GenBank/DDBJ databases">
        <title>Genomic diversity of scab-causing Streptomyces spp. in the province of Quebec, Canada.</title>
        <authorList>
            <person name="Biessy A."/>
            <person name="Cadieux M."/>
            <person name="Ciotola M."/>
            <person name="Filion M."/>
        </authorList>
    </citation>
    <scope>NUCLEOTIDE SEQUENCE</scope>
    <source>
        <strain evidence="1">B21-115</strain>
    </source>
</reference>
<organism evidence="1 2">
    <name type="scientific">Streptomyces bottropensis</name>
    <dbReference type="NCBI Taxonomy" id="42235"/>
    <lineage>
        <taxon>Bacteria</taxon>
        <taxon>Bacillati</taxon>
        <taxon>Actinomycetota</taxon>
        <taxon>Actinomycetes</taxon>
        <taxon>Kitasatosporales</taxon>
        <taxon>Streptomycetaceae</taxon>
        <taxon>Streptomyces</taxon>
    </lineage>
</organism>
<accession>A0ABU8AJI4</accession>
<comment type="caution">
    <text evidence="1">The sequence shown here is derived from an EMBL/GenBank/DDBJ whole genome shotgun (WGS) entry which is preliminary data.</text>
</comment>
<keyword evidence="2" id="KW-1185">Reference proteome</keyword>
<proteinExistence type="predicted"/>
<protein>
    <submittedName>
        <fullName evidence="1">Uncharacterized protein</fullName>
    </submittedName>
</protein>
<gene>
    <name evidence="1" type="ORF">QBA35_07800</name>
</gene>
<evidence type="ECO:0000313" key="1">
    <source>
        <dbReference type="EMBL" id="MEH0633275.1"/>
    </source>
</evidence>